<comment type="caution">
    <text evidence="1">The sequence shown here is derived from an EMBL/GenBank/DDBJ whole genome shotgun (WGS) entry which is preliminary data.</text>
</comment>
<name>A0ACB8BWW4_9AGAM</name>
<evidence type="ECO:0000313" key="2">
    <source>
        <dbReference type="Proteomes" id="UP000790709"/>
    </source>
</evidence>
<keyword evidence="2" id="KW-1185">Reference proteome</keyword>
<protein>
    <submittedName>
        <fullName evidence="1">Uncharacterized protein</fullName>
    </submittedName>
</protein>
<dbReference type="EMBL" id="MU266342">
    <property type="protein sequence ID" value="KAH7929338.1"/>
    <property type="molecule type" value="Genomic_DNA"/>
</dbReference>
<evidence type="ECO:0000313" key="1">
    <source>
        <dbReference type="EMBL" id="KAH7929338.1"/>
    </source>
</evidence>
<accession>A0ACB8BWW4</accession>
<feature type="non-terminal residue" evidence="1">
    <location>
        <position position="518"/>
    </location>
</feature>
<reference evidence="1" key="1">
    <citation type="journal article" date="2021" name="New Phytol.">
        <title>Evolutionary innovations through gain and loss of genes in the ectomycorrhizal Boletales.</title>
        <authorList>
            <person name="Wu G."/>
            <person name="Miyauchi S."/>
            <person name="Morin E."/>
            <person name="Kuo A."/>
            <person name="Drula E."/>
            <person name="Varga T."/>
            <person name="Kohler A."/>
            <person name="Feng B."/>
            <person name="Cao Y."/>
            <person name="Lipzen A."/>
            <person name="Daum C."/>
            <person name="Hundley H."/>
            <person name="Pangilinan J."/>
            <person name="Johnson J."/>
            <person name="Barry K."/>
            <person name="LaButti K."/>
            <person name="Ng V."/>
            <person name="Ahrendt S."/>
            <person name="Min B."/>
            <person name="Choi I.G."/>
            <person name="Park H."/>
            <person name="Plett J.M."/>
            <person name="Magnuson J."/>
            <person name="Spatafora J.W."/>
            <person name="Nagy L.G."/>
            <person name="Henrissat B."/>
            <person name="Grigoriev I.V."/>
            <person name="Yang Z.L."/>
            <person name="Xu J."/>
            <person name="Martin F.M."/>
        </authorList>
    </citation>
    <scope>NUCLEOTIDE SEQUENCE</scope>
    <source>
        <strain evidence="1">KUC20120723A-06</strain>
    </source>
</reference>
<gene>
    <name evidence="1" type="ORF">BV22DRAFT_1081109</name>
</gene>
<dbReference type="Proteomes" id="UP000790709">
    <property type="component" value="Unassembled WGS sequence"/>
</dbReference>
<organism evidence="1 2">
    <name type="scientific">Leucogyrophana mollusca</name>
    <dbReference type="NCBI Taxonomy" id="85980"/>
    <lineage>
        <taxon>Eukaryota</taxon>
        <taxon>Fungi</taxon>
        <taxon>Dikarya</taxon>
        <taxon>Basidiomycota</taxon>
        <taxon>Agaricomycotina</taxon>
        <taxon>Agaricomycetes</taxon>
        <taxon>Agaricomycetidae</taxon>
        <taxon>Boletales</taxon>
        <taxon>Boletales incertae sedis</taxon>
        <taxon>Leucogyrophana</taxon>
    </lineage>
</organism>
<proteinExistence type="predicted"/>
<sequence>MAPFFRRSSNLTCFFCQCGINPLPTNPRSFRCPHCSCWNRFDANGEIISDEPAMHDEAMNAKSFAKRASPSKDRLPSFYGRGQFCHTCQTNQMLLVNLLSNYLPNPQHPDYAKRLEMLPQYRESLHIRYPPVCANCLPAVEEEIKQKDHMARTKALGGWLKESKGKERQRQVSSTSKEREKLEVHLTAWRIRGLLWVSTLLMVLMGHSAGRWSFPHFVGRLLPVLPVLTLFSLLWTAWDPTYHSFRKARIQGRDLRVQGKNHYIILQMTAWLSRLLTSVLLALPQYSSSWDYLNIAHFPASSKSRIYCSISLIFEISVVVASFTVLHLRQPPPIRLIDTSSHQLSFPSRATSEVPHTDSARPSPVPTRPSTSEPDLLASLSLSSKPVVQPNNPIFGLPSLLSSAQPSASPIKVDEDEDEDAMDWTPTHSSSSRPPKAKKILDDDDDGSWLRPQRFFPPERPTGLESLFASTKLADDVDQRSRTAAENVSTTLGRWASQWWWVGAISLIIVPLGGIAIR</sequence>